<sequence length="321" mass="35727">MACVHYKFASKLNYAIATFDGRHISLRDLKKQIMWREKLKAAKFDLQITKAQTEEEYTDDNALIPKNESVIVRRIPIGGVKSTSKADVIRRTEPMMGTSTVTDDSSASISLAKLTKTVNLAEANASEEDKIKAMMSQSGLAYSPVNYMKKPLGTPPPSYTCFRCGRPGHYIKNCPTNGDKCFEPSPRIKKSTVIPRSFMMEVKDPNMKGAKLTNTGTYAIPTIEVEVYAIGKKERPPFLPEEPSSSSGKDDPIPDELLCPICKDIVTDSAVIPCCANSYYDECIRTALLESEDHTCPTCHQHDVSPDALIANKFFFLNIFY</sequence>
<dbReference type="InterPro" id="IPR036875">
    <property type="entry name" value="Znf_CCHC_sf"/>
</dbReference>
<dbReference type="InterPro" id="IPR001841">
    <property type="entry name" value="Znf_RING"/>
</dbReference>
<keyword evidence="3 6" id="KW-0863">Zinc-finger</keyword>
<evidence type="ECO:0000313" key="10">
    <source>
        <dbReference type="EMBL" id="EPQ19771.1"/>
    </source>
</evidence>
<dbReference type="Gene3D" id="4.10.60.10">
    <property type="entry name" value="Zinc finger, CCHC-type"/>
    <property type="match status" value="1"/>
</dbReference>
<dbReference type="FunFam" id="3.10.20.90:FF:000070">
    <property type="entry name" value="E3 ubiquitin-protein ligase RBBP6 isoform X2"/>
    <property type="match status" value="1"/>
</dbReference>
<comment type="subcellular location">
    <subcellularLocation>
        <location evidence="1">Nucleus</location>
    </subcellularLocation>
</comment>
<dbReference type="PROSITE" id="PS50158">
    <property type="entry name" value="ZF_CCHC"/>
    <property type="match status" value="1"/>
</dbReference>
<dbReference type="InterPro" id="IPR025829">
    <property type="entry name" value="Zn_knuckle_CX2CX3GHX4C"/>
</dbReference>
<dbReference type="GO" id="GO:0003676">
    <property type="term" value="F:nucleic acid binding"/>
    <property type="evidence" value="ECO:0007669"/>
    <property type="project" value="InterPro"/>
</dbReference>
<dbReference type="AlphaFoldDB" id="S7NRB9"/>
<evidence type="ECO:0000259" key="9">
    <source>
        <dbReference type="PROSITE" id="PS51282"/>
    </source>
</evidence>
<dbReference type="SMART" id="SM00343">
    <property type="entry name" value="ZnF_C2HC"/>
    <property type="match status" value="1"/>
</dbReference>
<dbReference type="InterPro" id="IPR014891">
    <property type="entry name" value="DWNN_domain"/>
</dbReference>
<dbReference type="SUPFAM" id="SSF57756">
    <property type="entry name" value="Retrovirus zinc finger-like domains"/>
    <property type="match status" value="1"/>
</dbReference>
<evidence type="ECO:0000256" key="2">
    <source>
        <dbReference type="ARBA" id="ARBA00022723"/>
    </source>
</evidence>
<evidence type="ECO:0000259" key="7">
    <source>
        <dbReference type="PROSITE" id="PS50089"/>
    </source>
</evidence>
<dbReference type="GO" id="GO:0006511">
    <property type="term" value="P:ubiquitin-dependent protein catabolic process"/>
    <property type="evidence" value="ECO:0007669"/>
    <property type="project" value="TreeGrafter"/>
</dbReference>
<evidence type="ECO:0000256" key="1">
    <source>
        <dbReference type="ARBA" id="ARBA00004123"/>
    </source>
</evidence>
<dbReference type="EMBL" id="KE164730">
    <property type="protein sequence ID" value="EPQ19771.1"/>
    <property type="molecule type" value="Genomic_DNA"/>
</dbReference>
<evidence type="ECO:0000256" key="6">
    <source>
        <dbReference type="PROSITE-ProRule" id="PRU00047"/>
    </source>
</evidence>
<dbReference type="CDD" id="cd16620">
    <property type="entry name" value="vRING-HC-C4C4_RBBP6"/>
    <property type="match status" value="1"/>
</dbReference>
<feature type="domain" description="DWNN" evidence="9">
    <location>
        <begin position="4"/>
        <end position="76"/>
    </location>
</feature>
<reference evidence="10 11" key="1">
    <citation type="journal article" date="2013" name="Nat. Commun.">
        <title>Genome analysis reveals insights into physiology and longevity of the Brandt's bat Myotis brandtii.</title>
        <authorList>
            <person name="Seim I."/>
            <person name="Fang X."/>
            <person name="Xiong Z."/>
            <person name="Lobanov A.V."/>
            <person name="Huang Z."/>
            <person name="Ma S."/>
            <person name="Feng Y."/>
            <person name="Turanov A.A."/>
            <person name="Zhu Y."/>
            <person name="Lenz T.L."/>
            <person name="Gerashchenko M.V."/>
            <person name="Fan D."/>
            <person name="Hee Yim S."/>
            <person name="Yao X."/>
            <person name="Jordan D."/>
            <person name="Xiong Y."/>
            <person name="Ma Y."/>
            <person name="Lyapunov A.N."/>
            <person name="Chen G."/>
            <person name="Kulakova O.I."/>
            <person name="Sun Y."/>
            <person name="Lee S.G."/>
            <person name="Bronson R.T."/>
            <person name="Moskalev A.A."/>
            <person name="Sunyaev S.R."/>
            <person name="Zhang G."/>
            <person name="Krogh A."/>
            <person name="Wang J."/>
            <person name="Gladyshev V.N."/>
        </authorList>
    </citation>
    <scope>NUCLEOTIDE SEQUENCE [LARGE SCALE GENOMIC DNA]</scope>
</reference>
<dbReference type="GO" id="GO:0006397">
    <property type="term" value="P:mRNA processing"/>
    <property type="evidence" value="ECO:0007669"/>
    <property type="project" value="InterPro"/>
</dbReference>
<keyword evidence="2" id="KW-0479">Metal-binding</keyword>
<name>S7NRB9_MYOBR</name>
<dbReference type="PROSITE" id="PS50089">
    <property type="entry name" value="ZF_RING_2"/>
    <property type="match status" value="1"/>
</dbReference>
<dbReference type="Pfam" id="PF08783">
    <property type="entry name" value="DWNN"/>
    <property type="match status" value="1"/>
</dbReference>
<dbReference type="InterPro" id="IPR001878">
    <property type="entry name" value="Znf_CCHC"/>
</dbReference>
<dbReference type="InterPro" id="IPR013083">
    <property type="entry name" value="Znf_RING/FYVE/PHD"/>
</dbReference>
<dbReference type="InterPro" id="IPR033489">
    <property type="entry name" value="RBBP6"/>
</dbReference>
<feature type="domain" description="RING-type" evidence="7">
    <location>
        <begin position="259"/>
        <end position="300"/>
    </location>
</feature>
<dbReference type="FunFam" id="4.10.60.10:FF:000005">
    <property type="entry name" value="E3 ubiquitin-protein ligase RBBP6"/>
    <property type="match status" value="1"/>
</dbReference>
<evidence type="ECO:0000259" key="8">
    <source>
        <dbReference type="PROSITE" id="PS50158"/>
    </source>
</evidence>
<dbReference type="GO" id="GO:0008270">
    <property type="term" value="F:zinc ion binding"/>
    <property type="evidence" value="ECO:0007669"/>
    <property type="project" value="UniProtKB-KW"/>
</dbReference>
<dbReference type="SMART" id="SM01180">
    <property type="entry name" value="DWNN"/>
    <property type="match status" value="1"/>
</dbReference>
<proteinExistence type="predicted"/>
<dbReference type="Proteomes" id="UP000052978">
    <property type="component" value="Unassembled WGS sequence"/>
</dbReference>
<dbReference type="GO" id="GO:0016567">
    <property type="term" value="P:protein ubiquitination"/>
    <property type="evidence" value="ECO:0007669"/>
    <property type="project" value="InterPro"/>
</dbReference>
<protein>
    <submittedName>
        <fullName evidence="10">E3 ubiquitin-protein ligase RBBP6</fullName>
    </submittedName>
</protein>
<dbReference type="GO" id="GO:0005634">
    <property type="term" value="C:nucleus"/>
    <property type="evidence" value="ECO:0007669"/>
    <property type="project" value="UniProtKB-SubCell"/>
</dbReference>
<accession>S7NRB9</accession>
<keyword evidence="4" id="KW-0862">Zinc</keyword>
<dbReference type="Gene3D" id="3.30.40.10">
    <property type="entry name" value="Zinc/RING finger domain, C3HC4 (zinc finger)"/>
    <property type="match status" value="1"/>
</dbReference>
<dbReference type="GO" id="GO:0061630">
    <property type="term" value="F:ubiquitin protein ligase activity"/>
    <property type="evidence" value="ECO:0007669"/>
    <property type="project" value="InterPro"/>
</dbReference>
<dbReference type="PANTHER" id="PTHR15439:SF0">
    <property type="entry name" value="CELL DIVISION CYCLE AND APOPTOSIS REGULATOR PROTEIN 1-RELATED"/>
    <property type="match status" value="1"/>
</dbReference>
<dbReference type="eggNOG" id="KOG0314">
    <property type="taxonomic scope" value="Eukaryota"/>
</dbReference>
<evidence type="ECO:0000313" key="11">
    <source>
        <dbReference type="Proteomes" id="UP000052978"/>
    </source>
</evidence>
<organism evidence="10 11">
    <name type="scientific">Myotis brandtii</name>
    <name type="common">Brandt's bat</name>
    <dbReference type="NCBI Taxonomy" id="109478"/>
    <lineage>
        <taxon>Eukaryota</taxon>
        <taxon>Metazoa</taxon>
        <taxon>Chordata</taxon>
        <taxon>Craniata</taxon>
        <taxon>Vertebrata</taxon>
        <taxon>Euteleostomi</taxon>
        <taxon>Mammalia</taxon>
        <taxon>Eutheria</taxon>
        <taxon>Laurasiatheria</taxon>
        <taxon>Chiroptera</taxon>
        <taxon>Yangochiroptera</taxon>
        <taxon>Vespertilionidae</taxon>
        <taxon>Myotis</taxon>
    </lineage>
</organism>
<dbReference type="SUPFAM" id="SSF57850">
    <property type="entry name" value="RING/U-box"/>
    <property type="match status" value="1"/>
</dbReference>
<keyword evidence="11" id="KW-1185">Reference proteome</keyword>
<evidence type="ECO:0000256" key="4">
    <source>
        <dbReference type="ARBA" id="ARBA00022833"/>
    </source>
</evidence>
<dbReference type="Pfam" id="PF13696">
    <property type="entry name" value="zf-CCHC_2"/>
    <property type="match status" value="1"/>
</dbReference>
<evidence type="ECO:0000256" key="3">
    <source>
        <dbReference type="ARBA" id="ARBA00022771"/>
    </source>
</evidence>
<dbReference type="Gene3D" id="3.10.20.90">
    <property type="entry name" value="Phosphatidylinositol 3-kinase Catalytic Subunit, Chain A, domain 1"/>
    <property type="match status" value="1"/>
</dbReference>
<keyword evidence="5" id="KW-0539">Nucleus</keyword>
<gene>
    <name evidence="10" type="ORF">D623_10004969</name>
</gene>
<evidence type="ECO:0000256" key="5">
    <source>
        <dbReference type="ARBA" id="ARBA00023242"/>
    </source>
</evidence>
<dbReference type="PROSITE" id="PS51282">
    <property type="entry name" value="DWNN"/>
    <property type="match status" value="1"/>
</dbReference>
<feature type="domain" description="CCHC-type" evidence="8">
    <location>
        <begin position="161"/>
        <end position="175"/>
    </location>
</feature>
<dbReference type="PANTHER" id="PTHR15439">
    <property type="entry name" value="RETINOBLASTOMA-BINDING PROTEIN 6"/>
    <property type="match status" value="1"/>
</dbReference>